<organism>
    <name type="scientific">Serpula lacrymans var. lacrymans (strain S7.9)</name>
    <name type="common">Dry rot fungus</name>
    <dbReference type="NCBI Taxonomy" id="578457"/>
    <lineage>
        <taxon>Eukaryota</taxon>
        <taxon>Fungi</taxon>
        <taxon>Dikarya</taxon>
        <taxon>Basidiomycota</taxon>
        <taxon>Agaricomycotina</taxon>
        <taxon>Agaricomycetes</taxon>
        <taxon>Agaricomycetidae</taxon>
        <taxon>Boletales</taxon>
        <taxon>Coniophorineae</taxon>
        <taxon>Serpulaceae</taxon>
        <taxon>Serpula</taxon>
    </lineage>
</organism>
<dbReference type="Proteomes" id="UP000008064">
    <property type="component" value="Unassembled WGS sequence"/>
</dbReference>
<accession>F8NEJ7</accession>
<dbReference type="KEGG" id="sla:SERLADRAFT_404716"/>
<dbReference type="GeneID" id="18812450"/>
<proteinExistence type="predicted"/>
<sequence>MRANGLNPPNVECWFDLVEACLVLQSDGEEINPKNIYGMDETGNVPSDHGTCQLVEMKEAKRQLQQGSGDHGNVTAIITVCADGTTVQPTLIFKGKNIMKKWGNNNIANGFLAKAASGSFLVLKALVKSFSLITKPVLKGPPDIPIPKWSLVAPTVSVSEMLHNDLQLYASELQDSLMLPKQHVQGRDAIIKGAHAQLVIQDIFTMKQGQALYAKENWKENEHTKLFHEGKGRHLTSDEFILEVEQTEQ</sequence>
<gene>
    <name evidence="1" type="ORF">SERLADRAFT_404716</name>
</gene>
<dbReference type="RefSeq" id="XP_007312515.1">
    <property type="nucleotide sequence ID" value="XM_007312453.1"/>
</dbReference>
<dbReference type="HOGENOM" id="CLU_1116323_0_0_1"/>
<evidence type="ECO:0000313" key="1">
    <source>
        <dbReference type="EMBL" id="EGO30631.1"/>
    </source>
</evidence>
<reference evidence="1" key="1">
    <citation type="submission" date="2011-04" db="EMBL/GenBank/DDBJ databases">
        <title>Evolution of plant cell wall degrading machinery underlies the functional diversity of forest fungi.</title>
        <authorList>
            <consortium name="US DOE Joint Genome Institute (JGI-PGF)"/>
            <person name="Eastwood D.C."/>
            <person name="Floudas D."/>
            <person name="Binder M."/>
            <person name="Majcherczyk A."/>
            <person name="Schneider P."/>
            <person name="Aerts A."/>
            <person name="Asiegbu F.O."/>
            <person name="Baker S.E."/>
            <person name="Barry K."/>
            <person name="Bendiksby M."/>
            <person name="Blumentritt M."/>
            <person name="Coutinho P.M."/>
            <person name="Cullen D."/>
            <person name="Cullen D."/>
            <person name="Gathman A."/>
            <person name="Goodell B."/>
            <person name="Henrissat B."/>
            <person name="Ihrmark K."/>
            <person name="Kauserud H."/>
            <person name="Kohler A."/>
            <person name="LaButti K."/>
            <person name="Lapidus A."/>
            <person name="Lavin J.L."/>
            <person name="Lee Y.-H."/>
            <person name="Lindquist E."/>
            <person name="Lilly W."/>
            <person name="Lucas S."/>
            <person name="Morin E."/>
            <person name="Murat C."/>
            <person name="Oguiza J.A."/>
            <person name="Park J."/>
            <person name="Pisabarro A.G."/>
            <person name="Riley R."/>
            <person name="Rosling A."/>
            <person name="Salamov A."/>
            <person name="Schmidt O."/>
            <person name="Schmutz J."/>
            <person name="Skrede I."/>
            <person name="Stenlid J."/>
            <person name="Wiebenga A."/>
            <person name="Xie X."/>
            <person name="Kues U."/>
            <person name="Hibbett D.S."/>
            <person name="Hoffmeister D."/>
            <person name="Hogberg N."/>
            <person name="Martin F."/>
            <person name="Grigoriev I.V."/>
            <person name="Watkinson S.C."/>
        </authorList>
    </citation>
    <scope>NUCLEOTIDE SEQUENCE</scope>
    <source>
        <strain evidence="1">S7.9</strain>
    </source>
</reference>
<name>F8NEJ7_SERL9</name>
<evidence type="ECO:0008006" key="2">
    <source>
        <dbReference type="Google" id="ProtNLM"/>
    </source>
</evidence>
<dbReference type="AlphaFoldDB" id="F8NEJ7"/>
<protein>
    <recommendedName>
        <fullName evidence="2">DDE-1 domain-containing protein</fullName>
    </recommendedName>
</protein>
<dbReference type="EMBL" id="GL945428">
    <property type="protein sequence ID" value="EGO30631.1"/>
    <property type="molecule type" value="Genomic_DNA"/>
</dbReference>
<dbReference type="OrthoDB" id="2636278at2759"/>